<dbReference type="EMBL" id="JBHTLH010000019">
    <property type="protein sequence ID" value="MFD1125130.1"/>
    <property type="molecule type" value="Genomic_DNA"/>
</dbReference>
<name>A0ABW3PS99_9LACO</name>
<sequence>MMKKGWLYVVDVLSPILIGLAFIEFDFKMHAMYGTPYHVSTSLVPPIITLIVHIVLCCLLFWAFSYVYTNMSGYLIRGINGLMLVITIAMTVLSQAVPVVINFFEMTGLLLPVFSGYFAALTFLPSKKD</sequence>
<organism evidence="2 3">
    <name type="scientific">Lentilactobacillus raoultii</name>
    <dbReference type="NCBI Taxonomy" id="1987503"/>
    <lineage>
        <taxon>Bacteria</taxon>
        <taxon>Bacillati</taxon>
        <taxon>Bacillota</taxon>
        <taxon>Bacilli</taxon>
        <taxon>Lactobacillales</taxon>
        <taxon>Lactobacillaceae</taxon>
        <taxon>Lentilactobacillus</taxon>
    </lineage>
</organism>
<evidence type="ECO:0000313" key="3">
    <source>
        <dbReference type="Proteomes" id="UP001597156"/>
    </source>
</evidence>
<gene>
    <name evidence="2" type="ORF">ACFQ22_07160</name>
</gene>
<keyword evidence="1" id="KW-1133">Transmembrane helix</keyword>
<evidence type="ECO:0000256" key="1">
    <source>
        <dbReference type="SAM" id="Phobius"/>
    </source>
</evidence>
<feature type="transmembrane region" description="Helical" evidence="1">
    <location>
        <begin position="5"/>
        <end position="23"/>
    </location>
</feature>
<keyword evidence="1" id="KW-0812">Transmembrane</keyword>
<reference evidence="3" key="1">
    <citation type="journal article" date="2019" name="Int. J. Syst. Evol. Microbiol.">
        <title>The Global Catalogue of Microorganisms (GCM) 10K type strain sequencing project: providing services to taxonomists for standard genome sequencing and annotation.</title>
        <authorList>
            <consortium name="The Broad Institute Genomics Platform"/>
            <consortium name="The Broad Institute Genome Sequencing Center for Infectious Disease"/>
            <person name="Wu L."/>
            <person name="Ma J."/>
        </authorList>
    </citation>
    <scope>NUCLEOTIDE SEQUENCE [LARGE SCALE GENOMIC DNA]</scope>
    <source>
        <strain evidence="3">CCUG 71848</strain>
    </source>
</reference>
<comment type="caution">
    <text evidence="2">The sequence shown here is derived from an EMBL/GenBank/DDBJ whole genome shotgun (WGS) entry which is preliminary data.</text>
</comment>
<keyword evidence="3" id="KW-1185">Reference proteome</keyword>
<feature type="transmembrane region" description="Helical" evidence="1">
    <location>
        <begin position="43"/>
        <end position="69"/>
    </location>
</feature>
<feature type="transmembrane region" description="Helical" evidence="1">
    <location>
        <begin position="81"/>
        <end position="101"/>
    </location>
</feature>
<accession>A0ABW3PS99</accession>
<proteinExistence type="predicted"/>
<feature type="transmembrane region" description="Helical" evidence="1">
    <location>
        <begin position="107"/>
        <end position="124"/>
    </location>
</feature>
<protein>
    <submittedName>
        <fullName evidence="2">Uncharacterized protein</fullName>
    </submittedName>
</protein>
<keyword evidence="1" id="KW-0472">Membrane</keyword>
<dbReference type="Proteomes" id="UP001597156">
    <property type="component" value="Unassembled WGS sequence"/>
</dbReference>
<evidence type="ECO:0000313" key="2">
    <source>
        <dbReference type="EMBL" id="MFD1125130.1"/>
    </source>
</evidence>